<dbReference type="PANTHER" id="PTHR33223">
    <property type="entry name" value="CCHC-TYPE DOMAIN-CONTAINING PROTEIN"/>
    <property type="match status" value="1"/>
</dbReference>
<organism evidence="3 4">
    <name type="scientific">Eleusine coracana subsp. coracana</name>
    <dbReference type="NCBI Taxonomy" id="191504"/>
    <lineage>
        <taxon>Eukaryota</taxon>
        <taxon>Viridiplantae</taxon>
        <taxon>Streptophyta</taxon>
        <taxon>Embryophyta</taxon>
        <taxon>Tracheophyta</taxon>
        <taxon>Spermatophyta</taxon>
        <taxon>Magnoliopsida</taxon>
        <taxon>Liliopsida</taxon>
        <taxon>Poales</taxon>
        <taxon>Poaceae</taxon>
        <taxon>PACMAD clade</taxon>
        <taxon>Chloridoideae</taxon>
        <taxon>Cynodonteae</taxon>
        <taxon>Eleusininae</taxon>
        <taxon>Eleusine</taxon>
    </lineage>
</organism>
<evidence type="ECO:0000256" key="1">
    <source>
        <dbReference type="SAM" id="MobiDB-lite"/>
    </source>
</evidence>
<evidence type="ECO:0000313" key="3">
    <source>
        <dbReference type="EMBL" id="GJN39969.1"/>
    </source>
</evidence>
<feature type="domain" description="Retrotransposon gag" evidence="2">
    <location>
        <begin position="213"/>
        <end position="300"/>
    </location>
</feature>
<protein>
    <recommendedName>
        <fullName evidence="2">Retrotransposon gag domain-containing protein</fullName>
    </recommendedName>
</protein>
<dbReference type="Pfam" id="PF03732">
    <property type="entry name" value="Retrotrans_gag"/>
    <property type="match status" value="1"/>
</dbReference>
<reference evidence="3" key="1">
    <citation type="journal article" date="2018" name="DNA Res.">
        <title>Multiple hybrid de novo genome assembly of finger millet, an orphan allotetraploid crop.</title>
        <authorList>
            <person name="Hatakeyama M."/>
            <person name="Aluri S."/>
            <person name="Balachadran M.T."/>
            <person name="Sivarajan S.R."/>
            <person name="Patrignani A."/>
            <person name="Gruter S."/>
            <person name="Poveda L."/>
            <person name="Shimizu-Inatsugi R."/>
            <person name="Baeten J."/>
            <person name="Francoijs K.J."/>
            <person name="Nataraja K.N."/>
            <person name="Reddy Y.A.N."/>
            <person name="Phadnis S."/>
            <person name="Ravikumar R.L."/>
            <person name="Schlapbach R."/>
            <person name="Sreeman S.M."/>
            <person name="Shimizu K.K."/>
        </authorList>
    </citation>
    <scope>NUCLEOTIDE SEQUENCE</scope>
</reference>
<evidence type="ECO:0000313" key="4">
    <source>
        <dbReference type="Proteomes" id="UP001054889"/>
    </source>
</evidence>
<feature type="region of interest" description="Disordered" evidence="1">
    <location>
        <begin position="342"/>
        <end position="362"/>
    </location>
</feature>
<accession>A0AAV5FWF6</accession>
<gene>
    <name evidence="3" type="primary">gb29126</name>
    <name evidence="3" type="ORF">PR202_gb29126</name>
</gene>
<reference evidence="3" key="2">
    <citation type="submission" date="2021-12" db="EMBL/GenBank/DDBJ databases">
        <title>Resequencing data analysis of finger millet.</title>
        <authorList>
            <person name="Hatakeyama M."/>
            <person name="Aluri S."/>
            <person name="Balachadran M.T."/>
            <person name="Sivarajan S.R."/>
            <person name="Poveda L."/>
            <person name="Shimizu-Inatsugi R."/>
            <person name="Schlapbach R."/>
            <person name="Sreeman S.M."/>
            <person name="Shimizu K.K."/>
        </authorList>
    </citation>
    <scope>NUCLEOTIDE SEQUENCE</scope>
</reference>
<keyword evidence="4" id="KW-1185">Reference proteome</keyword>
<feature type="compositionally biased region" description="Basic and acidic residues" evidence="1">
    <location>
        <begin position="86"/>
        <end position="139"/>
    </location>
</feature>
<comment type="caution">
    <text evidence="3">The sequence shown here is derived from an EMBL/GenBank/DDBJ whole genome shotgun (WGS) entry which is preliminary data.</text>
</comment>
<dbReference type="PANTHER" id="PTHR33223:SF8">
    <property type="entry name" value="OS04G0172440 PROTEIN"/>
    <property type="match status" value="1"/>
</dbReference>
<dbReference type="AlphaFoldDB" id="A0AAV5FWF6"/>
<feature type="region of interest" description="Disordered" evidence="1">
    <location>
        <begin position="24"/>
        <end position="58"/>
    </location>
</feature>
<dbReference type="InterPro" id="IPR005162">
    <property type="entry name" value="Retrotrans_gag_dom"/>
</dbReference>
<feature type="region of interest" description="Disordered" evidence="1">
    <location>
        <begin position="86"/>
        <end position="150"/>
    </location>
</feature>
<sequence length="386" mass="45408">MVDANYQTPMVQKAVAMLKAATAQKAAKSQSVTSYSHASSRGRHRREDLGNSFSIRDGRDTINSHYEERTQDNRRYEEECCDWRTDDRRDDRRDNRQEDCHDPPPRHNHDDRHRCDDRDQHDNDDNDHRCRHHDDDVGPRHGRHTTPSQDWHRRSMKAYIPRLHIARRPKGFKPVPIEKYDGQTNTREWLQLYNTTIRWARGDSYVIANYLRVCLDPAVRKWLTSPLEESITSWGDLNRKLIESFQATCNRPGNHFDLTRIKQKTDEPLHDYIKRFCAKETKIPNVPDQQIIAAFEGGIRSDDLVREIGRRNHDLKLTAQEYFEIADKFAAGESALDDIWGKGKEKRSDKPESSKKYTKRKADNMVHTITDFIRTLEQTNRPQTSY</sequence>
<dbReference type="EMBL" id="BQKI01000099">
    <property type="protein sequence ID" value="GJN39969.1"/>
    <property type="molecule type" value="Genomic_DNA"/>
</dbReference>
<proteinExistence type="predicted"/>
<feature type="compositionally biased region" description="Polar residues" evidence="1">
    <location>
        <begin position="29"/>
        <end position="39"/>
    </location>
</feature>
<evidence type="ECO:0000259" key="2">
    <source>
        <dbReference type="Pfam" id="PF03732"/>
    </source>
</evidence>
<dbReference type="Proteomes" id="UP001054889">
    <property type="component" value="Unassembled WGS sequence"/>
</dbReference>
<name>A0AAV5FWF6_ELECO</name>